<comment type="caution">
    <text evidence="1">The sequence shown here is derived from an EMBL/GenBank/DDBJ whole genome shotgun (WGS) entry which is preliminary data.</text>
</comment>
<evidence type="ECO:0000313" key="1">
    <source>
        <dbReference type="EMBL" id="MCT7965158.1"/>
    </source>
</evidence>
<keyword evidence="2" id="KW-1185">Reference proteome</keyword>
<dbReference type="EMBL" id="JAMXFF010000002">
    <property type="protein sequence ID" value="MCT7965158.1"/>
    <property type="molecule type" value="Genomic_DNA"/>
</dbReference>
<reference evidence="1 2" key="1">
    <citation type="journal article" date="2022" name="Front. Microbiol.">
        <title>High genomic differentiation and limited gene flow indicate recent cryptic speciation within the genus Laspinema (cyanobacteria).</title>
        <authorList>
            <person name="Stanojkovic A."/>
            <person name="Skoupy S."/>
            <person name="Skaloud P."/>
            <person name="Dvorak P."/>
        </authorList>
    </citation>
    <scope>NUCLEOTIDE SEQUENCE [LARGE SCALE GENOMIC DNA]</scope>
    <source>
        <strain evidence="1 2">D2a</strain>
    </source>
</reference>
<proteinExistence type="predicted"/>
<sequence length="115" mass="12052">MGFGIYQIGGLPEAQATTLLPVVVDAATEGIGATDLMSANPNRIAIALVNETDKIVYLATGTAITNAASATNKILEIPAKQRILLSGDDCPREALNVAWVALSTGKFEAVERVRI</sequence>
<gene>
    <name evidence="1" type="ORF">NG799_02270</name>
</gene>
<evidence type="ECO:0000313" key="2">
    <source>
        <dbReference type="Proteomes" id="UP001525890"/>
    </source>
</evidence>
<name>A0ABT2MKB5_9CYAN</name>
<protein>
    <submittedName>
        <fullName evidence="1">Uncharacterized protein</fullName>
    </submittedName>
</protein>
<accession>A0ABT2MKB5</accession>
<dbReference type="Proteomes" id="UP001525890">
    <property type="component" value="Unassembled WGS sequence"/>
</dbReference>
<organism evidence="1 2">
    <name type="scientific">Laspinema palackyanum D2a</name>
    <dbReference type="NCBI Taxonomy" id="2953684"/>
    <lineage>
        <taxon>Bacteria</taxon>
        <taxon>Bacillati</taxon>
        <taxon>Cyanobacteriota</taxon>
        <taxon>Cyanophyceae</taxon>
        <taxon>Oscillatoriophycideae</taxon>
        <taxon>Oscillatoriales</taxon>
        <taxon>Laspinemataceae</taxon>
        <taxon>Laspinema</taxon>
        <taxon>Laspinema palackyanum</taxon>
    </lineage>
</organism>
<dbReference type="RefSeq" id="WP_368004867.1">
    <property type="nucleotide sequence ID" value="NZ_JAMXFF010000002.1"/>
</dbReference>